<evidence type="ECO:0000313" key="3">
    <source>
        <dbReference type="Proteomes" id="UP001597267"/>
    </source>
</evidence>
<gene>
    <name evidence="2" type="ORF">ACFQ5M_01620</name>
</gene>
<evidence type="ECO:0000313" key="2">
    <source>
        <dbReference type="EMBL" id="MFD1670788.1"/>
    </source>
</evidence>
<feature type="transmembrane region" description="Helical" evidence="1">
    <location>
        <begin position="143"/>
        <end position="164"/>
    </location>
</feature>
<keyword evidence="3" id="KW-1185">Reference proteome</keyword>
<dbReference type="Proteomes" id="UP001597267">
    <property type="component" value="Unassembled WGS sequence"/>
</dbReference>
<keyword evidence="1" id="KW-0472">Membrane</keyword>
<name>A0ABW4J568_9LACO</name>
<sequence length="176" mass="19373">MTLTTENKNELRTFAVKQAAKADGDTEAQVAAITQKIDEIDELTGYMEDHMQALLTRGYTENKAIAQTKQDFAIESDLVQKVTTKHQQDEAYKAYYAKNYTTEKGIATQEAVGLYYGAAILIMAVIGFILGCAVNYWLKTTLFGMFSIIGVPLGVLIGVGIGLLQQAKIVRKNLPQ</sequence>
<keyword evidence="1" id="KW-0812">Transmembrane</keyword>
<evidence type="ECO:0000256" key="1">
    <source>
        <dbReference type="SAM" id="Phobius"/>
    </source>
</evidence>
<feature type="transmembrane region" description="Helical" evidence="1">
    <location>
        <begin position="114"/>
        <end position="137"/>
    </location>
</feature>
<comment type="caution">
    <text evidence="2">The sequence shown here is derived from an EMBL/GenBank/DDBJ whole genome shotgun (WGS) entry which is preliminary data.</text>
</comment>
<proteinExistence type="predicted"/>
<accession>A0ABW4J568</accession>
<organism evidence="2 3">
    <name type="scientific">Agrilactobacillus yilanensis</name>
    <dbReference type="NCBI Taxonomy" id="2485997"/>
    <lineage>
        <taxon>Bacteria</taxon>
        <taxon>Bacillati</taxon>
        <taxon>Bacillota</taxon>
        <taxon>Bacilli</taxon>
        <taxon>Lactobacillales</taxon>
        <taxon>Lactobacillaceae</taxon>
        <taxon>Agrilactobacillus</taxon>
    </lineage>
</organism>
<protein>
    <recommendedName>
        <fullName evidence="4">DUF1700 domain-containing protein</fullName>
    </recommendedName>
</protein>
<dbReference type="EMBL" id="JBHTOP010000002">
    <property type="protein sequence ID" value="MFD1670788.1"/>
    <property type="molecule type" value="Genomic_DNA"/>
</dbReference>
<dbReference type="RefSeq" id="WP_125712708.1">
    <property type="nucleotide sequence ID" value="NZ_JBHTOP010000002.1"/>
</dbReference>
<evidence type="ECO:0008006" key="4">
    <source>
        <dbReference type="Google" id="ProtNLM"/>
    </source>
</evidence>
<reference evidence="3" key="1">
    <citation type="journal article" date="2019" name="Int. J. Syst. Evol. Microbiol.">
        <title>The Global Catalogue of Microorganisms (GCM) 10K type strain sequencing project: providing services to taxonomists for standard genome sequencing and annotation.</title>
        <authorList>
            <consortium name="The Broad Institute Genomics Platform"/>
            <consortium name="The Broad Institute Genome Sequencing Center for Infectious Disease"/>
            <person name="Wu L."/>
            <person name="Ma J."/>
        </authorList>
    </citation>
    <scope>NUCLEOTIDE SEQUENCE [LARGE SCALE GENOMIC DNA]</scope>
    <source>
        <strain evidence="3">CCM 8896</strain>
    </source>
</reference>
<keyword evidence="1" id="KW-1133">Transmembrane helix</keyword>